<dbReference type="InterPro" id="IPR036390">
    <property type="entry name" value="WH_DNA-bd_sf"/>
</dbReference>
<comment type="caution">
    <text evidence="2">The sequence shown here is derived from an EMBL/GenBank/DDBJ whole genome shotgun (WGS) entry which is preliminary data.</text>
</comment>
<dbReference type="AlphaFoldDB" id="A0A162FN00"/>
<evidence type="ECO:0000313" key="2">
    <source>
        <dbReference type="EMBL" id="KZX12470.1"/>
    </source>
</evidence>
<dbReference type="Proteomes" id="UP000077428">
    <property type="component" value="Unassembled WGS sequence"/>
</dbReference>
<dbReference type="EMBL" id="LWMU01000070">
    <property type="protein sequence ID" value="KZX12470.1"/>
    <property type="molecule type" value="Genomic_DNA"/>
</dbReference>
<dbReference type="PATRIC" id="fig|66851.6.peg.1327"/>
<gene>
    <name evidence="2" type="ORF">MBORA_12250</name>
</gene>
<dbReference type="Gene3D" id="1.10.10.10">
    <property type="entry name" value="Winged helix-like DNA-binding domain superfamily/Winged helix DNA-binding domain"/>
    <property type="match status" value="1"/>
</dbReference>
<keyword evidence="3" id="KW-1185">Reference proteome</keyword>
<evidence type="ECO:0000313" key="3">
    <source>
        <dbReference type="Proteomes" id="UP000077428"/>
    </source>
</evidence>
<accession>A0A162FN00</accession>
<dbReference type="SUPFAM" id="SSF46785">
    <property type="entry name" value="Winged helix' DNA-binding domain"/>
    <property type="match status" value="1"/>
</dbReference>
<evidence type="ECO:0000259" key="1">
    <source>
        <dbReference type="Pfam" id="PF08350"/>
    </source>
</evidence>
<organism evidence="2 3">
    <name type="scientific">Methanobrevibacter oralis</name>
    <dbReference type="NCBI Taxonomy" id="66851"/>
    <lineage>
        <taxon>Archaea</taxon>
        <taxon>Methanobacteriati</taxon>
        <taxon>Methanobacteriota</taxon>
        <taxon>Methanomada group</taxon>
        <taxon>Methanobacteria</taxon>
        <taxon>Methanobacteriales</taxon>
        <taxon>Methanobacteriaceae</taxon>
        <taxon>Methanobrevibacter</taxon>
    </lineage>
</organism>
<dbReference type="InterPro" id="IPR013561">
    <property type="entry name" value="FilR1_middle_dom"/>
</dbReference>
<feature type="domain" description="Methanogenesis regulatory protein FilR1 middle" evidence="1">
    <location>
        <begin position="142"/>
        <end position="257"/>
    </location>
</feature>
<protein>
    <recommendedName>
        <fullName evidence="1">Methanogenesis regulatory protein FilR1 middle domain-containing protein</fullName>
    </recommendedName>
</protein>
<dbReference type="Pfam" id="PF08350">
    <property type="entry name" value="FilR1_middle"/>
    <property type="match status" value="1"/>
</dbReference>
<sequence>MIYVKNNSYLKEYESVSDEIKYISNSLVRLKILETLYECPLNMKEINNTTGLSYSSISSNIHGLETEGHVYREINNYYLSNCAKLQMKNILEFNMVIKLLNKFFTILDNHIVDIIPSKSITEIFLLENAKILESNEINAYKTYDFIEECLTQANEVKCVLPFFYKNFNNKLNELIENKSNIELLVPSNVYELFNKNLEISNINYFSENNMFLLISTNDVMVLGLFKEDGYFDQNRLLTSKNEKSIKWADNLFNNFKNSLNK</sequence>
<reference evidence="3" key="1">
    <citation type="journal article" date="2016" name="Genome Announc.">
        <title>Draft Genome Sequences of Methanobrevibacter curvatus DSM11111, Methanobrevibacter cuticularis DSM11139, Methanobrevibacter filiformis DSM11501, and Methanobrevibacter oralis DSM7256.</title>
        <authorList>
            <person name="Poehlein A."/>
            <person name="Seedorf H."/>
        </authorList>
    </citation>
    <scope>NUCLEOTIDE SEQUENCE [LARGE SCALE GENOMIC DNA]</scope>
    <source>
        <strain evidence="3">DSM 7256 / JCM 30027 / ZR</strain>
    </source>
</reference>
<proteinExistence type="predicted"/>
<dbReference type="InterPro" id="IPR036388">
    <property type="entry name" value="WH-like_DNA-bd_sf"/>
</dbReference>
<name>A0A162FN00_METOA</name>